<dbReference type="WBParaSite" id="L893_g2189.t1">
    <property type="protein sequence ID" value="L893_g2189.t1"/>
    <property type="gene ID" value="L893_g2189"/>
</dbReference>
<dbReference type="Proteomes" id="UP000095287">
    <property type="component" value="Unplaced"/>
</dbReference>
<keyword evidence="1" id="KW-1185">Reference proteome</keyword>
<accession>A0A1I7Z173</accession>
<reference evidence="2" key="1">
    <citation type="submission" date="2016-11" db="UniProtKB">
        <authorList>
            <consortium name="WormBaseParasite"/>
        </authorList>
    </citation>
    <scope>IDENTIFICATION</scope>
</reference>
<sequence length="116" mass="12878">MDGGGLWPAKDATGRCAEGDLADRNASATRQLIRRADEIFAWPGGQGRISGLLSHSAKRGPMGRCNGKVVRELRKHKVHPRDKTKVEIPMKFEAFRGFAQDCQIRCLSWSVSTEQI</sequence>
<evidence type="ECO:0000313" key="1">
    <source>
        <dbReference type="Proteomes" id="UP000095287"/>
    </source>
</evidence>
<name>A0A1I7Z173_9BILA</name>
<proteinExistence type="predicted"/>
<evidence type="ECO:0000313" key="2">
    <source>
        <dbReference type="WBParaSite" id="L893_g2189.t1"/>
    </source>
</evidence>
<protein>
    <submittedName>
        <fullName evidence="2">Transposase</fullName>
    </submittedName>
</protein>
<dbReference type="AlphaFoldDB" id="A0A1I7Z173"/>
<organism evidence="1 2">
    <name type="scientific">Steinernema glaseri</name>
    <dbReference type="NCBI Taxonomy" id="37863"/>
    <lineage>
        <taxon>Eukaryota</taxon>
        <taxon>Metazoa</taxon>
        <taxon>Ecdysozoa</taxon>
        <taxon>Nematoda</taxon>
        <taxon>Chromadorea</taxon>
        <taxon>Rhabditida</taxon>
        <taxon>Tylenchina</taxon>
        <taxon>Panagrolaimomorpha</taxon>
        <taxon>Strongyloidoidea</taxon>
        <taxon>Steinernematidae</taxon>
        <taxon>Steinernema</taxon>
    </lineage>
</organism>